<dbReference type="Gene3D" id="3.30.420.10">
    <property type="entry name" value="Ribonuclease H-like superfamily/Ribonuclease H"/>
    <property type="match status" value="1"/>
</dbReference>
<dbReference type="OrthoDB" id="501284at2"/>
<feature type="region of interest" description="Disordered" evidence="1">
    <location>
        <begin position="19"/>
        <end position="42"/>
    </location>
</feature>
<dbReference type="SUPFAM" id="SSF53098">
    <property type="entry name" value="Ribonuclease H-like"/>
    <property type="match status" value="1"/>
</dbReference>
<dbReference type="PROSITE" id="PS50994">
    <property type="entry name" value="INTEGRASE"/>
    <property type="match status" value="1"/>
</dbReference>
<protein>
    <submittedName>
        <fullName evidence="3">Transposase</fullName>
    </submittedName>
</protein>
<dbReference type="KEGG" id="psyo:PB01_14370"/>
<dbReference type="Proteomes" id="UP000325517">
    <property type="component" value="Chromosome"/>
</dbReference>
<name>A0A5J6SQG2_9BACI</name>
<dbReference type="AlphaFoldDB" id="A0A5J6SQG2"/>
<organism evidence="3 4">
    <name type="scientific">Psychrobacillus glaciei</name>
    <dbReference type="NCBI Taxonomy" id="2283160"/>
    <lineage>
        <taxon>Bacteria</taxon>
        <taxon>Bacillati</taxon>
        <taxon>Bacillota</taxon>
        <taxon>Bacilli</taxon>
        <taxon>Bacillales</taxon>
        <taxon>Bacillaceae</taxon>
        <taxon>Psychrobacillus</taxon>
    </lineage>
</organism>
<evidence type="ECO:0000259" key="2">
    <source>
        <dbReference type="PROSITE" id="PS50994"/>
    </source>
</evidence>
<feature type="domain" description="Integrase catalytic" evidence="2">
    <location>
        <begin position="504"/>
        <end position="700"/>
    </location>
</feature>
<evidence type="ECO:0000256" key="1">
    <source>
        <dbReference type="SAM" id="MobiDB-lite"/>
    </source>
</evidence>
<evidence type="ECO:0000313" key="3">
    <source>
        <dbReference type="EMBL" id="QFF99912.1"/>
    </source>
</evidence>
<sequence>MMSDSEFDEWANKLSLTDEAKKEVQRVRESPPARRVGGGKHNVSGRFSSKKMGVTIQFESHKVELPTIYMLEFNDSVLEYYDQPPQIKLLYYQSNKNNRKRAYLNTPDFFVIEKERAYWIECKTEEELIRKSQENPERFYKLDGNWIFAPGKTYADEFNLEFLVNSSEDINWILQRNLIFLGDYIVNEYVPEDSITIKIKEVIKTKLGLTLSEILQISEENFILDDIYALIANNTIYFDIYKDLITEPENVKVFLNKEQYTGFKIMEKSNRKIIKPNRIELKSGNKILWGQTEWTILNYDQNSKIVFLYSKHEKKNVELPINIFESYLSEGFIKAIKKESNSDNIELKKMISMVNEDDLKEANNKYEIVSKYLRGEELEDFSLTDRTLRNWVKKFKDAEELHGHGFIGLLPQIKKRGNRNSKLSPKTKDLMETVIMESYATIKSKTAKEVYRELLVKCEELNYLAPSYATLCTEIKNLSVYEIEMARKGKRAAYKYEKFVTDLHFTSPKHGERIFEIAHIDHTELDIELDINGKVSKRPWLTFMIDAYSRRILAFYLTFEEPSYRSCMMVIRECVKSFNRLPNYVVVDGGKEFESIYFESLLAMYGVHKKQRPAAKARYGNVIERLFGITNKLFIHNLRGNTQITKNVRQVTKSVNPKNHAVWTLDTLYERLDSWIKDVYDNMENPSLNKTPHDMFEESSFISGNRPNTYIPYDETFVLMTLPSPKGKTRKVHPGQGIKLTYSYYWSKKFRNPKIENEHVEVKYDPFNIGVSYAFIENEWVECLSEQFKYLNGKTEKQIKLLAEEIRQKNKLYSRSNTVTAIMLAKYIIESEEIEENIAINKYKPLEKDVRKIESPKEISQEIEFEKEEYDDDLELDIFGELV</sequence>
<accession>A0A5J6SQG2</accession>
<dbReference type="EMBL" id="CP031223">
    <property type="protein sequence ID" value="QFF99912.1"/>
    <property type="molecule type" value="Genomic_DNA"/>
</dbReference>
<dbReference type="InterPro" id="IPR012337">
    <property type="entry name" value="RNaseH-like_sf"/>
</dbReference>
<evidence type="ECO:0000313" key="4">
    <source>
        <dbReference type="Proteomes" id="UP000325517"/>
    </source>
</evidence>
<feature type="compositionally biased region" description="Basic and acidic residues" evidence="1">
    <location>
        <begin position="19"/>
        <end position="32"/>
    </location>
</feature>
<gene>
    <name evidence="3" type="ORF">PB01_14370</name>
</gene>
<reference evidence="3 4" key="1">
    <citation type="submission" date="2018-07" db="EMBL/GenBank/DDBJ databases">
        <title>Complete genome sequence of Psychrobacillus sp. PB01, isolated from iceberg, and comparative genome analysis of Psychrobacillus strains.</title>
        <authorList>
            <person name="Lee P.C."/>
        </authorList>
    </citation>
    <scope>NUCLEOTIDE SEQUENCE [LARGE SCALE GENOMIC DNA]</scope>
    <source>
        <strain evidence="3 4">PB01</strain>
    </source>
</reference>
<dbReference type="GO" id="GO:0015074">
    <property type="term" value="P:DNA integration"/>
    <property type="evidence" value="ECO:0007669"/>
    <property type="project" value="InterPro"/>
</dbReference>
<proteinExistence type="predicted"/>
<keyword evidence="4" id="KW-1185">Reference proteome</keyword>
<dbReference type="InterPro" id="IPR036397">
    <property type="entry name" value="RNaseH_sf"/>
</dbReference>
<dbReference type="InterPro" id="IPR001584">
    <property type="entry name" value="Integrase_cat-core"/>
</dbReference>
<dbReference type="GO" id="GO:0003676">
    <property type="term" value="F:nucleic acid binding"/>
    <property type="evidence" value="ECO:0007669"/>
    <property type="project" value="InterPro"/>
</dbReference>